<gene>
    <name evidence="4" type="ORF">SAMN04488131_11311</name>
</gene>
<evidence type="ECO:0000313" key="4">
    <source>
        <dbReference type="EMBL" id="SFF26128.1"/>
    </source>
</evidence>
<dbReference type="Pfam" id="PF07452">
    <property type="entry name" value="CHRD"/>
    <property type="match status" value="1"/>
</dbReference>
<organism evidence="4 5">
    <name type="scientific">Flavobacterium xueshanense</name>
    <dbReference type="NCBI Taxonomy" id="935223"/>
    <lineage>
        <taxon>Bacteria</taxon>
        <taxon>Pseudomonadati</taxon>
        <taxon>Bacteroidota</taxon>
        <taxon>Flavobacteriia</taxon>
        <taxon>Flavobacteriales</taxon>
        <taxon>Flavobacteriaceae</taxon>
        <taxon>Flavobacterium</taxon>
    </lineage>
</organism>
<dbReference type="SUPFAM" id="SSF49329">
    <property type="entry name" value="Cu,Zn superoxide dismutase-like"/>
    <property type="match status" value="3"/>
</dbReference>
<accession>A0A1I2H984</accession>
<name>A0A1I2H984_9FLAO</name>
<dbReference type="Gene3D" id="2.60.40.420">
    <property type="entry name" value="Cupredoxins - blue copper proteins"/>
    <property type="match status" value="1"/>
</dbReference>
<dbReference type="STRING" id="935223.SAMN04488131_11311"/>
<dbReference type="OrthoDB" id="1451403at2"/>
<keyword evidence="5" id="KW-1185">Reference proteome</keyword>
<dbReference type="RefSeq" id="WP_091206683.1">
    <property type="nucleotide sequence ID" value="NZ_FONQ01000013.1"/>
</dbReference>
<protein>
    <recommendedName>
        <fullName evidence="3">CHRD domain-containing protein</fullName>
    </recommendedName>
</protein>
<feature type="chain" id="PRO_5011521037" description="CHRD domain-containing protein" evidence="2">
    <location>
        <begin position="22"/>
        <end position="511"/>
    </location>
</feature>
<dbReference type="Gene3D" id="2.60.40.200">
    <property type="entry name" value="Superoxide dismutase, copper/zinc binding domain"/>
    <property type="match status" value="1"/>
</dbReference>
<feature type="domain" description="CHRD" evidence="3">
    <location>
        <begin position="169"/>
        <end position="261"/>
    </location>
</feature>
<dbReference type="EMBL" id="FONQ01000013">
    <property type="protein sequence ID" value="SFF26128.1"/>
    <property type="molecule type" value="Genomic_DNA"/>
</dbReference>
<feature type="signal peptide" evidence="2">
    <location>
        <begin position="1"/>
        <end position="21"/>
    </location>
</feature>
<dbReference type="InterPro" id="IPR008972">
    <property type="entry name" value="Cupredoxin"/>
</dbReference>
<dbReference type="InterPro" id="IPR036423">
    <property type="entry name" value="SOD-like_Cu/Zn_dom_sf"/>
</dbReference>
<evidence type="ECO:0000259" key="3">
    <source>
        <dbReference type="Pfam" id="PF07452"/>
    </source>
</evidence>
<dbReference type="AlphaFoldDB" id="A0A1I2H984"/>
<proteinExistence type="inferred from homology"/>
<dbReference type="SUPFAM" id="SSF49503">
    <property type="entry name" value="Cupredoxins"/>
    <property type="match status" value="1"/>
</dbReference>
<dbReference type="Proteomes" id="UP000198596">
    <property type="component" value="Unassembled WGS sequence"/>
</dbReference>
<dbReference type="InterPro" id="IPR010895">
    <property type="entry name" value="CHRD"/>
</dbReference>
<evidence type="ECO:0000313" key="5">
    <source>
        <dbReference type="Proteomes" id="UP000198596"/>
    </source>
</evidence>
<evidence type="ECO:0000256" key="1">
    <source>
        <dbReference type="ARBA" id="ARBA00010457"/>
    </source>
</evidence>
<reference evidence="5" key="1">
    <citation type="submission" date="2016-10" db="EMBL/GenBank/DDBJ databases">
        <authorList>
            <person name="Varghese N."/>
            <person name="Submissions S."/>
        </authorList>
    </citation>
    <scope>NUCLEOTIDE SEQUENCE [LARGE SCALE GENOMIC DNA]</scope>
    <source>
        <strain evidence="5">CGMCC 1.9227</strain>
    </source>
</reference>
<dbReference type="GO" id="GO:0006801">
    <property type="term" value="P:superoxide metabolic process"/>
    <property type="evidence" value="ECO:0007669"/>
    <property type="project" value="InterPro"/>
</dbReference>
<keyword evidence="2" id="KW-0732">Signal</keyword>
<dbReference type="GO" id="GO:0046872">
    <property type="term" value="F:metal ion binding"/>
    <property type="evidence" value="ECO:0007669"/>
    <property type="project" value="InterPro"/>
</dbReference>
<dbReference type="PROSITE" id="PS51257">
    <property type="entry name" value="PROKAR_LIPOPROTEIN"/>
    <property type="match status" value="1"/>
</dbReference>
<sequence>MKNFSKLFSLLCLLLVSAAFFSGCSDDDTLPQLTGESKQFILFTKSNPAISGTVTFSKRNDNTTLITLQLSGTSAGGSHPAHIHAGTAAEGGAILLDLSSVNGSTGKSETVVTALNNGSPITYEQLINLDGYVNIHLSGTDLVTLIAQGDIGINELTSTSKTYTLSAVSNSAISGTAKFTKRVSGKALVSIALTGTTPGVSSIAHIHVNTVAQTGGVVVDLTSVTGSTGKSDTSVNKLNTGVAITYDELLNFNGYINVHESASALSTLIAQGDIGKNELTNTSKTYTLNAVSNNAISGTAKFTKRVSGETLVSISLTGTTVGVSSPAHIHLNTAAQGGAIAIDLTSIIGATGKSETSVSKLNNGTTIIYDELLNFNGYINVHQSASNLATIIAQGNIGANAVNSNIVNYDITNTGSSSYLFNGGGLTNGNNPSLTLQRGKTYSFTVNAPGHPFLIKTVQTTGSANGYNNGVTNNGASSGVISFTVPSNAPNTLYYICEFHSSMTGIITITN</sequence>
<comment type="similarity">
    <text evidence="1">Belongs to the Cu-Zn superoxide dismutase family.</text>
</comment>
<evidence type="ECO:0000256" key="2">
    <source>
        <dbReference type="SAM" id="SignalP"/>
    </source>
</evidence>